<dbReference type="PANTHER" id="PTHR45569">
    <property type="entry name" value="SENSOR PROTEIN KDPD"/>
    <property type="match status" value="1"/>
</dbReference>
<evidence type="ECO:0000256" key="10">
    <source>
        <dbReference type="ARBA" id="ARBA00023136"/>
    </source>
</evidence>
<gene>
    <name evidence="13" type="ORF">QO011_003968</name>
</gene>
<evidence type="ECO:0000259" key="12">
    <source>
        <dbReference type="Pfam" id="PF13493"/>
    </source>
</evidence>
<dbReference type="PANTHER" id="PTHR45569:SF1">
    <property type="entry name" value="SENSOR PROTEIN KDPD"/>
    <property type="match status" value="1"/>
</dbReference>
<feature type="transmembrane region" description="Helical" evidence="11">
    <location>
        <begin position="106"/>
        <end position="126"/>
    </location>
</feature>
<keyword evidence="4 11" id="KW-0812">Transmembrane</keyword>
<dbReference type="EC" id="2.7.13.3" evidence="13"/>
<dbReference type="EMBL" id="JAUSVX010000007">
    <property type="protein sequence ID" value="MDQ0470949.1"/>
    <property type="molecule type" value="Genomic_DNA"/>
</dbReference>
<accession>A0ABU0J9J7</accession>
<keyword evidence="6 13" id="KW-0418">Kinase</keyword>
<feature type="transmembrane region" description="Helical" evidence="11">
    <location>
        <begin position="27"/>
        <end position="47"/>
    </location>
</feature>
<evidence type="ECO:0000313" key="14">
    <source>
        <dbReference type="Proteomes" id="UP001242480"/>
    </source>
</evidence>
<evidence type="ECO:0000256" key="4">
    <source>
        <dbReference type="ARBA" id="ARBA00022692"/>
    </source>
</evidence>
<keyword evidence="9" id="KW-0902">Two-component regulatory system</keyword>
<dbReference type="InterPro" id="IPR052023">
    <property type="entry name" value="Histidine_kinase_KdpD"/>
</dbReference>
<evidence type="ECO:0000256" key="8">
    <source>
        <dbReference type="ARBA" id="ARBA00022989"/>
    </source>
</evidence>
<sequence length="289" mass="29734">MASVETRLQGDAARAPVAAPPSEVPAVFGYLAAVGMTAVATILAVAIDGEVTIPNLSLVFVLPVIVAAVGFGLGPSLCSAVLGALAYNFFLTEPRYTLRVDDPANIWAIGLLFVVGCIASAVASTSRRRALEAALRGRQASVLQAYGRDVRVAEDAKAIAAVTARSLAALFRVPAVAMLLKDDAVLGVETAGGADLQEAEVEAARSAAATVVRAGVYPADASRFDFWPVATAQGRRAVIGLAFDPDERPKEPDTLVDIVAATLALALDRQAFRDGRDAGPAAAPAATRG</sequence>
<feature type="transmembrane region" description="Helical" evidence="11">
    <location>
        <begin position="59"/>
        <end position="86"/>
    </location>
</feature>
<keyword evidence="2" id="KW-0597">Phosphoprotein</keyword>
<name>A0ABU0J9J7_9HYPH</name>
<keyword evidence="14" id="KW-1185">Reference proteome</keyword>
<dbReference type="GO" id="GO:0004673">
    <property type="term" value="F:protein histidine kinase activity"/>
    <property type="evidence" value="ECO:0007669"/>
    <property type="project" value="UniProtKB-EC"/>
</dbReference>
<dbReference type="Gene3D" id="3.30.450.40">
    <property type="match status" value="1"/>
</dbReference>
<dbReference type="Pfam" id="PF13493">
    <property type="entry name" value="DUF4118"/>
    <property type="match status" value="1"/>
</dbReference>
<proteinExistence type="predicted"/>
<dbReference type="InterPro" id="IPR029016">
    <property type="entry name" value="GAF-like_dom_sf"/>
</dbReference>
<evidence type="ECO:0000256" key="9">
    <source>
        <dbReference type="ARBA" id="ARBA00023012"/>
    </source>
</evidence>
<dbReference type="Proteomes" id="UP001242480">
    <property type="component" value="Unassembled WGS sequence"/>
</dbReference>
<evidence type="ECO:0000256" key="7">
    <source>
        <dbReference type="ARBA" id="ARBA00022840"/>
    </source>
</evidence>
<evidence type="ECO:0000256" key="11">
    <source>
        <dbReference type="SAM" id="Phobius"/>
    </source>
</evidence>
<feature type="domain" description="Sensor protein KdpD transmembrane" evidence="12">
    <location>
        <begin position="30"/>
        <end position="135"/>
    </location>
</feature>
<dbReference type="Gene3D" id="1.20.120.620">
    <property type="entry name" value="Backbone structure of the membrane domain of e. Coli histidine kinase receptor kdpd"/>
    <property type="match status" value="1"/>
</dbReference>
<keyword evidence="5" id="KW-0547">Nucleotide-binding</keyword>
<dbReference type="RefSeq" id="WP_307275318.1">
    <property type="nucleotide sequence ID" value="NZ_JAUSVX010000007.1"/>
</dbReference>
<evidence type="ECO:0000256" key="6">
    <source>
        <dbReference type="ARBA" id="ARBA00022777"/>
    </source>
</evidence>
<reference evidence="13 14" key="1">
    <citation type="submission" date="2023-07" db="EMBL/GenBank/DDBJ databases">
        <title>Genomic Encyclopedia of Type Strains, Phase IV (KMG-IV): sequencing the most valuable type-strain genomes for metagenomic binning, comparative biology and taxonomic classification.</title>
        <authorList>
            <person name="Goeker M."/>
        </authorList>
    </citation>
    <scope>NUCLEOTIDE SEQUENCE [LARGE SCALE GENOMIC DNA]</scope>
    <source>
        <strain evidence="13 14">DSM 19619</strain>
    </source>
</reference>
<keyword evidence="10 11" id="KW-0472">Membrane</keyword>
<keyword evidence="3 13" id="KW-0808">Transferase</keyword>
<evidence type="ECO:0000313" key="13">
    <source>
        <dbReference type="EMBL" id="MDQ0470949.1"/>
    </source>
</evidence>
<comment type="caution">
    <text evidence="13">The sequence shown here is derived from an EMBL/GenBank/DDBJ whole genome shotgun (WGS) entry which is preliminary data.</text>
</comment>
<dbReference type="InterPro" id="IPR025201">
    <property type="entry name" value="KdpD_TM"/>
</dbReference>
<dbReference type="InterPro" id="IPR038318">
    <property type="entry name" value="KdpD_sf"/>
</dbReference>
<evidence type="ECO:0000256" key="3">
    <source>
        <dbReference type="ARBA" id="ARBA00022679"/>
    </source>
</evidence>
<keyword evidence="7" id="KW-0067">ATP-binding</keyword>
<evidence type="ECO:0000256" key="1">
    <source>
        <dbReference type="ARBA" id="ARBA00004141"/>
    </source>
</evidence>
<organism evidence="13 14">
    <name type="scientific">Labrys wisconsinensis</name>
    <dbReference type="NCBI Taxonomy" id="425677"/>
    <lineage>
        <taxon>Bacteria</taxon>
        <taxon>Pseudomonadati</taxon>
        <taxon>Pseudomonadota</taxon>
        <taxon>Alphaproteobacteria</taxon>
        <taxon>Hyphomicrobiales</taxon>
        <taxon>Xanthobacteraceae</taxon>
        <taxon>Labrys</taxon>
    </lineage>
</organism>
<comment type="subcellular location">
    <subcellularLocation>
        <location evidence="1">Membrane</location>
        <topology evidence="1">Multi-pass membrane protein</topology>
    </subcellularLocation>
</comment>
<evidence type="ECO:0000256" key="5">
    <source>
        <dbReference type="ARBA" id="ARBA00022741"/>
    </source>
</evidence>
<evidence type="ECO:0000256" key="2">
    <source>
        <dbReference type="ARBA" id="ARBA00022553"/>
    </source>
</evidence>
<keyword evidence="8 11" id="KW-1133">Transmembrane helix</keyword>
<protein>
    <submittedName>
        <fullName evidence="13">Two-component system sensor histidine kinase KdpD</fullName>
        <ecNumber evidence="13">2.7.13.3</ecNumber>
    </submittedName>
</protein>